<proteinExistence type="predicted"/>
<evidence type="ECO:0000256" key="1">
    <source>
        <dbReference type="SAM" id="MobiDB-lite"/>
    </source>
</evidence>
<feature type="region of interest" description="Disordered" evidence="1">
    <location>
        <begin position="1"/>
        <end position="27"/>
    </location>
</feature>
<name>A0A4Y2UNH8_ARAVE</name>
<reference evidence="2 3" key="1">
    <citation type="journal article" date="2019" name="Sci. Rep.">
        <title>Orb-weaving spider Araneus ventricosus genome elucidates the spidroin gene catalogue.</title>
        <authorList>
            <person name="Kono N."/>
            <person name="Nakamura H."/>
            <person name="Ohtoshi R."/>
            <person name="Moran D.A.P."/>
            <person name="Shinohara A."/>
            <person name="Yoshida Y."/>
            <person name="Fujiwara M."/>
            <person name="Mori M."/>
            <person name="Tomita M."/>
            <person name="Arakawa K."/>
        </authorList>
    </citation>
    <scope>NUCLEOTIDE SEQUENCE [LARGE SCALE GENOMIC DNA]</scope>
</reference>
<dbReference type="AlphaFoldDB" id="A0A4Y2UNH8"/>
<evidence type="ECO:0000313" key="3">
    <source>
        <dbReference type="Proteomes" id="UP000499080"/>
    </source>
</evidence>
<accession>A0A4Y2UNH8</accession>
<comment type="caution">
    <text evidence="2">The sequence shown here is derived from an EMBL/GenBank/DDBJ whole genome shotgun (WGS) entry which is preliminary data.</text>
</comment>
<evidence type="ECO:0000313" key="2">
    <source>
        <dbReference type="EMBL" id="GBO14599.1"/>
    </source>
</evidence>
<protein>
    <submittedName>
        <fullName evidence="2">Uncharacterized protein</fullName>
    </submittedName>
</protein>
<gene>
    <name evidence="2" type="ORF">AVEN_235091_1</name>
</gene>
<keyword evidence="3" id="KW-1185">Reference proteome</keyword>
<feature type="compositionally biased region" description="Basic residues" evidence="1">
    <location>
        <begin position="1"/>
        <end position="15"/>
    </location>
</feature>
<organism evidence="2 3">
    <name type="scientific">Araneus ventricosus</name>
    <name type="common">Orbweaver spider</name>
    <name type="synonym">Epeira ventricosa</name>
    <dbReference type="NCBI Taxonomy" id="182803"/>
    <lineage>
        <taxon>Eukaryota</taxon>
        <taxon>Metazoa</taxon>
        <taxon>Ecdysozoa</taxon>
        <taxon>Arthropoda</taxon>
        <taxon>Chelicerata</taxon>
        <taxon>Arachnida</taxon>
        <taxon>Araneae</taxon>
        <taxon>Araneomorphae</taxon>
        <taxon>Entelegynae</taxon>
        <taxon>Araneoidea</taxon>
        <taxon>Araneidae</taxon>
        <taxon>Araneus</taxon>
    </lineage>
</organism>
<sequence length="157" mass="17527">MPKYRTKRTKNRSFHGNRFTNANQSVEEPATASASKLIMNDNAELKDEVNGRNELKENRIMDIFILNCVFAALCCPQCLKTGLKLTEDSGFGLCSDFTLTCKCGYMNGFTSTAKIGRKSTLNSLLVLGLRLIGKGFTAGKKTFMYSELAFYEEVYIS</sequence>
<dbReference type="EMBL" id="BGPR01038731">
    <property type="protein sequence ID" value="GBO14599.1"/>
    <property type="molecule type" value="Genomic_DNA"/>
</dbReference>
<dbReference type="Proteomes" id="UP000499080">
    <property type="component" value="Unassembled WGS sequence"/>
</dbReference>